<dbReference type="InterPro" id="IPR011006">
    <property type="entry name" value="CheY-like_superfamily"/>
</dbReference>
<dbReference type="AlphaFoldDB" id="A0A6S6LX83"/>
<keyword evidence="3" id="KW-0805">Transcription regulation</keyword>
<keyword evidence="2" id="KW-0902">Two-component regulatory system</keyword>
<dbReference type="PANTHER" id="PTHR44591">
    <property type="entry name" value="STRESS RESPONSE REGULATOR PROTEIN 1"/>
    <property type="match status" value="1"/>
</dbReference>
<feature type="domain" description="Response regulatory" evidence="7">
    <location>
        <begin position="5"/>
        <end position="121"/>
    </location>
</feature>
<dbReference type="RefSeq" id="WP_185244291.1">
    <property type="nucleotide sequence ID" value="NZ_AP023213.1"/>
</dbReference>
<dbReference type="KEGG" id="gbn:GEOBRER4_07490"/>
<dbReference type="InterPro" id="IPR001789">
    <property type="entry name" value="Sig_transdc_resp-reg_receiver"/>
</dbReference>
<keyword evidence="5" id="KW-0804">Transcription</keyword>
<evidence type="ECO:0000313" key="8">
    <source>
        <dbReference type="EMBL" id="BCG45999.1"/>
    </source>
</evidence>
<dbReference type="PANTHER" id="PTHR44591:SF3">
    <property type="entry name" value="RESPONSE REGULATORY DOMAIN-CONTAINING PROTEIN"/>
    <property type="match status" value="1"/>
</dbReference>
<dbReference type="InterPro" id="IPR050595">
    <property type="entry name" value="Bact_response_regulator"/>
</dbReference>
<accession>A0A6S6LX83</accession>
<dbReference type="Pfam" id="PF00072">
    <property type="entry name" value="Response_reg"/>
    <property type="match status" value="1"/>
</dbReference>
<keyword evidence="1 6" id="KW-0597">Phosphoprotein</keyword>
<evidence type="ECO:0000256" key="1">
    <source>
        <dbReference type="ARBA" id="ARBA00022553"/>
    </source>
</evidence>
<dbReference type="PROSITE" id="PS50110">
    <property type="entry name" value="RESPONSE_REGULATORY"/>
    <property type="match status" value="1"/>
</dbReference>
<dbReference type="Proteomes" id="UP000515472">
    <property type="component" value="Chromosome"/>
</dbReference>
<evidence type="ECO:0000313" key="9">
    <source>
        <dbReference type="Proteomes" id="UP000515472"/>
    </source>
</evidence>
<dbReference type="SUPFAM" id="SSF52172">
    <property type="entry name" value="CheY-like"/>
    <property type="match status" value="1"/>
</dbReference>
<dbReference type="EMBL" id="AP023213">
    <property type="protein sequence ID" value="BCG45999.1"/>
    <property type="molecule type" value="Genomic_DNA"/>
</dbReference>
<reference evidence="8 9" key="1">
    <citation type="submission" date="2020-06" db="EMBL/GenBank/DDBJ databases">
        <title>Interaction of electrochemicaly active bacteria, Geobacter bremensis R4 on different carbon anode.</title>
        <authorList>
            <person name="Meng L."/>
            <person name="Yoshida N."/>
        </authorList>
    </citation>
    <scope>NUCLEOTIDE SEQUENCE [LARGE SCALE GENOMIC DNA]</scope>
    <source>
        <strain evidence="8 9">R4</strain>
    </source>
</reference>
<proteinExistence type="predicted"/>
<evidence type="ECO:0000256" key="4">
    <source>
        <dbReference type="ARBA" id="ARBA00023125"/>
    </source>
</evidence>
<sequence length="132" mass="14467">MDKNRILVVEDEESLLKLESILFTSKGYQVTGVRGGLDALRSIAQDRPDLVVLDIMLPDMDGFEVCRSIKEDPDTRSIPVVMLTAKKSSRDLEAGRVAGADAYITKPFKSVKVLEVIGGLLGNRMTGRGDRS</sequence>
<keyword evidence="4" id="KW-0238">DNA-binding</keyword>
<dbReference type="Gene3D" id="3.40.50.2300">
    <property type="match status" value="1"/>
</dbReference>
<feature type="modified residue" description="4-aspartylphosphate" evidence="6">
    <location>
        <position position="54"/>
    </location>
</feature>
<evidence type="ECO:0000256" key="3">
    <source>
        <dbReference type="ARBA" id="ARBA00023015"/>
    </source>
</evidence>
<evidence type="ECO:0000256" key="5">
    <source>
        <dbReference type="ARBA" id="ARBA00023163"/>
    </source>
</evidence>
<dbReference type="GO" id="GO:0003677">
    <property type="term" value="F:DNA binding"/>
    <property type="evidence" value="ECO:0007669"/>
    <property type="project" value="UniProtKB-KW"/>
</dbReference>
<keyword evidence="9" id="KW-1185">Reference proteome</keyword>
<evidence type="ECO:0000256" key="6">
    <source>
        <dbReference type="PROSITE-ProRule" id="PRU00169"/>
    </source>
</evidence>
<name>A0A6S6LX83_9BACT</name>
<organism evidence="8 9">
    <name type="scientific">Citrifermentans bremense</name>
    <dbReference type="NCBI Taxonomy" id="60035"/>
    <lineage>
        <taxon>Bacteria</taxon>
        <taxon>Pseudomonadati</taxon>
        <taxon>Thermodesulfobacteriota</taxon>
        <taxon>Desulfuromonadia</taxon>
        <taxon>Geobacterales</taxon>
        <taxon>Geobacteraceae</taxon>
        <taxon>Citrifermentans</taxon>
    </lineage>
</organism>
<dbReference type="SMART" id="SM00448">
    <property type="entry name" value="REC"/>
    <property type="match status" value="1"/>
</dbReference>
<protein>
    <submittedName>
        <fullName evidence="8">Response regulator receiver protein</fullName>
    </submittedName>
</protein>
<dbReference type="GO" id="GO:0000160">
    <property type="term" value="P:phosphorelay signal transduction system"/>
    <property type="evidence" value="ECO:0007669"/>
    <property type="project" value="UniProtKB-KW"/>
</dbReference>
<dbReference type="FunFam" id="3.40.50.2300:FF:000001">
    <property type="entry name" value="DNA-binding response regulator PhoB"/>
    <property type="match status" value="1"/>
</dbReference>
<evidence type="ECO:0000259" key="7">
    <source>
        <dbReference type="PROSITE" id="PS50110"/>
    </source>
</evidence>
<gene>
    <name evidence="8" type="ORF">GEOBRER4_n0777</name>
</gene>
<evidence type="ECO:0000256" key="2">
    <source>
        <dbReference type="ARBA" id="ARBA00023012"/>
    </source>
</evidence>